<dbReference type="GO" id="GO:0042597">
    <property type="term" value="C:periplasmic space"/>
    <property type="evidence" value="ECO:0007669"/>
    <property type="project" value="InterPro"/>
</dbReference>
<proteinExistence type="predicted"/>
<evidence type="ECO:0000256" key="2">
    <source>
        <dbReference type="SAM" id="SignalP"/>
    </source>
</evidence>
<evidence type="ECO:0008006" key="5">
    <source>
        <dbReference type="Google" id="ProtNLM"/>
    </source>
</evidence>
<feature type="compositionally biased region" description="Basic and acidic residues" evidence="1">
    <location>
        <begin position="161"/>
        <end position="171"/>
    </location>
</feature>
<dbReference type="Pfam" id="PF07813">
    <property type="entry name" value="LTXXQ"/>
    <property type="match status" value="1"/>
</dbReference>
<reference evidence="3" key="2">
    <citation type="submission" date="2020-09" db="EMBL/GenBank/DDBJ databases">
        <authorList>
            <person name="Sun Q."/>
            <person name="Zhou Y."/>
        </authorList>
    </citation>
    <scope>NUCLEOTIDE SEQUENCE</scope>
    <source>
        <strain evidence="3">CGMCC 1.10998</strain>
    </source>
</reference>
<keyword evidence="2" id="KW-0732">Signal</keyword>
<dbReference type="InterPro" id="IPR012899">
    <property type="entry name" value="LTXXQ"/>
</dbReference>
<dbReference type="RefSeq" id="WP_188568765.1">
    <property type="nucleotide sequence ID" value="NZ_BMED01000006.1"/>
</dbReference>
<dbReference type="EMBL" id="BMED01000006">
    <property type="protein sequence ID" value="GGC95803.1"/>
    <property type="molecule type" value="Genomic_DNA"/>
</dbReference>
<dbReference type="Gene3D" id="1.20.120.1490">
    <property type="match status" value="1"/>
</dbReference>
<sequence length="171" mass="18918">MKSLKNQFFIGLTALTMAAGAYAQSASAPAASTPARHAPSEADRAKWAAKMKDRMAKHQAELHDKLKLTAAQEPAWKTFIDATAPGPMPAHKPEDRKAFEKLNTPDRMEKGLQMMKEHQAKMEAHLAALKTFYAVLTPEQQKTFDDAHRHMRGHRGGWGHHGGDGKPSDKK</sequence>
<name>A0A916XRB6_9BURK</name>
<reference evidence="3" key="1">
    <citation type="journal article" date="2014" name="Int. J. Syst. Evol. Microbiol.">
        <title>Complete genome sequence of Corynebacterium casei LMG S-19264T (=DSM 44701T), isolated from a smear-ripened cheese.</title>
        <authorList>
            <consortium name="US DOE Joint Genome Institute (JGI-PGF)"/>
            <person name="Walter F."/>
            <person name="Albersmeier A."/>
            <person name="Kalinowski J."/>
            <person name="Ruckert C."/>
        </authorList>
    </citation>
    <scope>NUCLEOTIDE SEQUENCE</scope>
    <source>
        <strain evidence="3">CGMCC 1.10998</strain>
    </source>
</reference>
<evidence type="ECO:0000313" key="4">
    <source>
        <dbReference type="Proteomes" id="UP000637423"/>
    </source>
</evidence>
<gene>
    <name evidence="3" type="ORF">GCM10011396_49000</name>
</gene>
<evidence type="ECO:0000256" key="1">
    <source>
        <dbReference type="SAM" id="MobiDB-lite"/>
    </source>
</evidence>
<feature type="chain" id="PRO_5038010369" description="LTXXQ motif family protein" evidence="2">
    <location>
        <begin position="24"/>
        <end position="171"/>
    </location>
</feature>
<evidence type="ECO:0000313" key="3">
    <source>
        <dbReference type="EMBL" id="GGC95803.1"/>
    </source>
</evidence>
<feature type="region of interest" description="Disordered" evidence="1">
    <location>
        <begin position="151"/>
        <end position="171"/>
    </location>
</feature>
<keyword evidence="4" id="KW-1185">Reference proteome</keyword>
<comment type="caution">
    <text evidence="3">The sequence shown here is derived from an EMBL/GenBank/DDBJ whole genome shotgun (WGS) entry which is preliminary data.</text>
</comment>
<dbReference type="Proteomes" id="UP000637423">
    <property type="component" value="Unassembled WGS sequence"/>
</dbReference>
<protein>
    <recommendedName>
        <fullName evidence="5">LTXXQ motif family protein</fullName>
    </recommendedName>
</protein>
<accession>A0A916XRB6</accession>
<feature type="signal peptide" evidence="2">
    <location>
        <begin position="1"/>
        <end position="23"/>
    </location>
</feature>
<dbReference type="AlphaFoldDB" id="A0A916XRB6"/>
<organism evidence="3 4">
    <name type="scientific">Undibacterium terreum</name>
    <dbReference type="NCBI Taxonomy" id="1224302"/>
    <lineage>
        <taxon>Bacteria</taxon>
        <taxon>Pseudomonadati</taxon>
        <taxon>Pseudomonadota</taxon>
        <taxon>Betaproteobacteria</taxon>
        <taxon>Burkholderiales</taxon>
        <taxon>Oxalobacteraceae</taxon>
        <taxon>Undibacterium</taxon>
    </lineage>
</organism>